<organism evidence="6 7">
    <name type="scientific">Oedothorax gibbosus</name>
    <dbReference type="NCBI Taxonomy" id="931172"/>
    <lineage>
        <taxon>Eukaryota</taxon>
        <taxon>Metazoa</taxon>
        <taxon>Ecdysozoa</taxon>
        <taxon>Arthropoda</taxon>
        <taxon>Chelicerata</taxon>
        <taxon>Arachnida</taxon>
        <taxon>Araneae</taxon>
        <taxon>Araneomorphae</taxon>
        <taxon>Entelegynae</taxon>
        <taxon>Araneoidea</taxon>
        <taxon>Linyphiidae</taxon>
        <taxon>Erigoninae</taxon>
        <taxon>Oedothorax</taxon>
    </lineage>
</organism>
<dbReference type="Gene3D" id="2.10.80.10">
    <property type="entry name" value="Lipase, subunit A"/>
    <property type="match status" value="1"/>
</dbReference>
<comment type="caution">
    <text evidence="6">The sequence shown here is derived from an EMBL/GenBank/DDBJ whole genome shotgun (WGS) entry which is preliminary data.</text>
</comment>
<keyword evidence="7" id="KW-1185">Reference proteome</keyword>
<keyword evidence="3" id="KW-1015">Disulfide bond</keyword>
<dbReference type="AlphaFoldDB" id="A0AAV6UU54"/>
<keyword evidence="4" id="KW-0732">Signal</keyword>
<accession>A0AAV6UU54</accession>
<evidence type="ECO:0000256" key="2">
    <source>
        <dbReference type="ARBA" id="ARBA00022525"/>
    </source>
</evidence>
<name>A0AAV6UU54_9ARAC</name>
<feature type="chain" id="PRO_5043854466" description="Prokineticin domain-containing protein" evidence="4">
    <location>
        <begin position="18"/>
        <end position="129"/>
    </location>
</feature>
<evidence type="ECO:0000313" key="6">
    <source>
        <dbReference type="EMBL" id="KAG8188025.1"/>
    </source>
</evidence>
<feature type="domain" description="Prokineticin" evidence="5">
    <location>
        <begin position="2"/>
        <end position="89"/>
    </location>
</feature>
<comment type="subcellular location">
    <subcellularLocation>
        <location evidence="1">Secreted</location>
    </subcellularLocation>
</comment>
<dbReference type="Proteomes" id="UP000827092">
    <property type="component" value="Unassembled WGS sequence"/>
</dbReference>
<dbReference type="GO" id="GO:0005576">
    <property type="term" value="C:extracellular region"/>
    <property type="evidence" value="ECO:0007669"/>
    <property type="project" value="UniProtKB-SubCell"/>
</dbReference>
<dbReference type="EMBL" id="JAFNEN010000251">
    <property type="protein sequence ID" value="KAG8188025.1"/>
    <property type="molecule type" value="Genomic_DNA"/>
</dbReference>
<dbReference type="Pfam" id="PF06607">
    <property type="entry name" value="Prokineticin"/>
    <property type="match status" value="1"/>
</dbReference>
<evidence type="ECO:0000313" key="7">
    <source>
        <dbReference type="Proteomes" id="UP000827092"/>
    </source>
</evidence>
<evidence type="ECO:0000259" key="5">
    <source>
        <dbReference type="Pfam" id="PF06607"/>
    </source>
</evidence>
<evidence type="ECO:0000256" key="1">
    <source>
        <dbReference type="ARBA" id="ARBA00004613"/>
    </source>
</evidence>
<protein>
    <recommendedName>
        <fullName evidence="5">Prokineticin domain-containing protein</fullName>
    </recommendedName>
</protein>
<sequence>MKCAVFLLLAICALSSANIFGKKCKSSDDCESDECCINYLLTPIFGGRCGKLRQEGENCTPLIKKDQENTPDMYHYQCPCKAGLKCVAKRELKIVDHIIKHLPECVVPGKESTITPPETTPFPEPTPAV</sequence>
<proteinExistence type="predicted"/>
<dbReference type="InterPro" id="IPR023569">
    <property type="entry name" value="Prokineticin_domain"/>
</dbReference>
<reference evidence="6 7" key="1">
    <citation type="journal article" date="2022" name="Nat. Ecol. Evol.">
        <title>A masculinizing supergene underlies an exaggerated male reproductive morph in a spider.</title>
        <authorList>
            <person name="Hendrickx F."/>
            <person name="De Corte Z."/>
            <person name="Sonet G."/>
            <person name="Van Belleghem S.M."/>
            <person name="Kostlbacher S."/>
            <person name="Vangestel C."/>
        </authorList>
    </citation>
    <scope>NUCLEOTIDE SEQUENCE [LARGE SCALE GENOMIC DNA]</scope>
    <source>
        <strain evidence="6">W744_W776</strain>
    </source>
</reference>
<gene>
    <name evidence="6" type="ORF">JTE90_009899</name>
</gene>
<evidence type="ECO:0000256" key="4">
    <source>
        <dbReference type="SAM" id="SignalP"/>
    </source>
</evidence>
<evidence type="ECO:0000256" key="3">
    <source>
        <dbReference type="ARBA" id="ARBA00023157"/>
    </source>
</evidence>
<feature type="signal peptide" evidence="4">
    <location>
        <begin position="1"/>
        <end position="17"/>
    </location>
</feature>
<keyword evidence="2" id="KW-0964">Secreted</keyword>